<feature type="compositionally biased region" description="Low complexity" evidence="1">
    <location>
        <begin position="171"/>
        <end position="203"/>
    </location>
</feature>
<name>A0A6A4H5J3_9AGAR</name>
<organism evidence="2 3">
    <name type="scientific">Gymnopus androsaceus JB14</name>
    <dbReference type="NCBI Taxonomy" id="1447944"/>
    <lineage>
        <taxon>Eukaryota</taxon>
        <taxon>Fungi</taxon>
        <taxon>Dikarya</taxon>
        <taxon>Basidiomycota</taxon>
        <taxon>Agaricomycotina</taxon>
        <taxon>Agaricomycetes</taxon>
        <taxon>Agaricomycetidae</taxon>
        <taxon>Agaricales</taxon>
        <taxon>Marasmiineae</taxon>
        <taxon>Omphalotaceae</taxon>
        <taxon>Gymnopus</taxon>
    </lineage>
</organism>
<evidence type="ECO:0000256" key="1">
    <source>
        <dbReference type="SAM" id="MobiDB-lite"/>
    </source>
</evidence>
<feature type="compositionally biased region" description="Low complexity" evidence="1">
    <location>
        <begin position="40"/>
        <end position="56"/>
    </location>
</feature>
<dbReference type="Proteomes" id="UP000799118">
    <property type="component" value="Unassembled WGS sequence"/>
</dbReference>
<feature type="region of interest" description="Disordered" evidence="1">
    <location>
        <begin position="1"/>
        <end position="244"/>
    </location>
</feature>
<protein>
    <submittedName>
        <fullName evidence="2">Uncharacterized protein</fullName>
    </submittedName>
</protein>
<feature type="compositionally biased region" description="Pro residues" evidence="1">
    <location>
        <begin position="9"/>
        <end position="20"/>
    </location>
</feature>
<keyword evidence="3" id="KW-1185">Reference proteome</keyword>
<reference evidence="2" key="1">
    <citation type="journal article" date="2019" name="Environ. Microbiol.">
        <title>Fungal ecological strategies reflected in gene transcription - a case study of two litter decomposers.</title>
        <authorList>
            <person name="Barbi F."/>
            <person name="Kohler A."/>
            <person name="Barry K."/>
            <person name="Baskaran P."/>
            <person name="Daum C."/>
            <person name="Fauchery L."/>
            <person name="Ihrmark K."/>
            <person name="Kuo A."/>
            <person name="LaButti K."/>
            <person name="Lipzen A."/>
            <person name="Morin E."/>
            <person name="Grigoriev I.V."/>
            <person name="Henrissat B."/>
            <person name="Lindahl B."/>
            <person name="Martin F."/>
        </authorList>
    </citation>
    <scope>NUCLEOTIDE SEQUENCE</scope>
    <source>
        <strain evidence="2">JB14</strain>
    </source>
</reference>
<sequence>MERSMTMPPATPSRPLPQPSPSRFSQYTVEEPEDEEANRSFESASESSAVSTAPSANSHMSGAGNGPGILDLRGNLPQPPKTGRAAASISALPKATHGGGGSRFEERQTPLPPPMDRAAATTGVIHEGGSGSMTLRFAKMGLDGAGNGAPWPQDLPPLPRGPGSGFTNSKPFSRPQSSHSQSSSSPRHSHSHSQPQSHSAFASVSPANAAPRGRTERIGPDYDLDEPPPRPASTSFRYASTSSQ</sequence>
<accession>A0A6A4H5J3</accession>
<dbReference type="AlphaFoldDB" id="A0A6A4H5J3"/>
<gene>
    <name evidence="2" type="ORF">BT96DRAFT_218307</name>
</gene>
<dbReference type="OrthoDB" id="15567at2759"/>
<proteinExistence type="predicted"/>
<evidence type="ECO:0000313" key="2">
    <source>
        <dbReference type="EMBL" id="KAE9393462.1"/>
    </source>
</evidence>
<evidence type="ECO:0000313" key="3">
    <source>
        <dbReference type="Proteomes" id="UP000799118"/>
    </source>
</evidence>
<feature type="compositionally biased region" description="Polar residues" evidence="1">
    <location>
        <begin position="232"/>
        <end position="244"/>
    </location>
</feature>
<dbReference type="EMBL" id="ML769571">
    <property type="protein sequence ID" value="KAE9393462.1"/>
    <property type="molecule type" value="Genomic_DNA"/>
</dbReference>